<keyword evidence="2" id="KW-1185">Reference proteome</keyword>
<gene>
    <name evidence="1" type="ORF">Metal_3377</name>
</gene>
<reference evidence="1 2" key="1">
    <citation type="journal article" date="2013" name="Genome Announc.">
        <title>Genome Sequence of the Obligate Gammaproteobacterial Methanotroph Methylomicrobium album Strain BG8.</title>
        <authorList>
            <person name="Kits K.D."/>
            <person name="Kalyuzhnaya M.G."/>
            <person name="Klotz M.G."/>
            <person name="Jetten M.S."/>
            <person name="Op den Camp H.J."/>
            <person name="Vuilleumier S."/>
            <person name="Bringel F."/>
            <person name="Dispirito A.A."/>
            <person name="Murrell J.C."/>
            <person name="Bruce D."/>
            <person name="Cheng J.F."/>
            <person name="Copeland A."/>
            <person name="Goodwin L."/>
            <person name="Hauser L."/>
            <person name="Lajus A."/>
            <person name="Land M.L."/>
            <person name="Lapidus A."/>
            <person name="Lucas S."/>
            <person name="Medigue C."/>
            <person name="Pitluck S."/>
            <person name="Woyke T."/>
            <person name="Zeytun A."/>
            <person name="Stein L.Y."/>
        </authorList>
    </citation>
    <scope>NUCLEOTIDE SEQUENCE [LARGE SCALE GENOMIC DNA]</scope>
    <source>
        <strain evidence="1 2">BG8</strain>
    </source>
</reference>
<accession>H8GQQ2</accession>
<dbReference type="Pfam" id="PF10049">
    <property type="entry name" value="DUF2283"/>
    <property type="match status" value="1"/>
</dbReference>
<name>H8GQQ2_METAL</name>
<dbReference type="HOGENOM" id="CLU_166740_4_0_6"/>
<dbReference type="EMBL" id="CM001475">
    <property type="protein sequence ID" value="EIC31037.1"/>
    <property type="molecule type" value="Genomic_DNA"/>
</dbReference>
<dbReference type="STRING" id="686340.Metal_3377"/>
<dbReference type="RefSeq" id="WP_005374078.1">
    <property type="nucleotide sequence ID" value="NZ_CM001475.1"/>
</dbReference>
<protein>
    <submittedName>
        <fullName evidence="1">Uncharacterized conserved small protein</fullName>
    </submittedName>
</protein>
<proteinExistence type="predicted"/>
<dbReference type="Proteomes" id="UP000005090">
    <property type="component" value="Chromosome"/>
</dbReference>
<dbReference type="AlphaFoldDB" id="H8GQQ2"/>
<dbReference type="PANTHER" id="PTHR37029:SF1">
    <property type="entry name" value="SSR1768 PROTEIN"/>
    <property type="match status" value="1"/>
</dbReference>
<evidence type="ECO:0000313" key="2">
    <source>
        <dbReference type="Proteomes" id="UP000005090"/>
    </source>
</evidence>
<dbReference type="PANTHER" id="PTHR37029">
    <property type="entry name" value="SSR1768 PROTEIN"/>
    <property type="match status" value="1"/>
</dbReference>
<dbReference type="InterPro" id="IPR019270">
    <property type="entry name" value="DUF2283"/>
</dbReference>
<organism evidence="1 2">
    <name type="scientific">Methylomicrobium album BG8</name>
    <dbReference type="NCBI Taxonomy" id="686340"/>
    <lineage>
        <taxon>Bacteria</taxon>
        <taxon>Pseudomonadati</taxon>
        <taxon>Pseudomonadota</taxon>
        <taxon>Gammaproteobacteria</taxon>
        <taxon>Methylococcales</taxon>
        <taxon>Methylococcaceae</taxon>
        <taxon>Methylomicrobium</taxon>
    </lineage>
</organism>
<sequence length="80" mass="8888">MKLSIDEAADALHLQLVDSDVIESEEVAPGVIMDYDNNGEVVGIEILHLSKRPHPVDVSDFQFQTHRKPKDEKPDVPVVA</sequence>
<evidence type="ECO:0000313" key="1">
    <source>
        <dbReference type="EMBL" id="EIC31037.1"/>
    </source>
</evidence>
<dbReference type="eggNOG" id="COG5428">
    <property type="taxonomic scope" value="Bacteria"/>
</dbReference>